<protein>
    <submittedName>
        <fullName evidence="3">DUF5822 domain-containing protein</fullName>
    </submittedName>
</protein>
<evidence type="ECO:0000256" key="1">
    <source>
        <dbReference type="SAM" id="MobiDB-lite"/>
    </source>
</evidence>
<evidence type="ECO:0000256" key="2">
    <source>
        <dbReference type="SAM" id="Phobius"/>
    </source>
</evidence>
<accession>A0ABD6CMV0</accession>
<keyword evidence="2" id="KW-1133">Transmembrane helix</keyword>
<feature type="region of interest" description="Disordered" evidence="1">
    <location>
        <begin position="74"/>
        <end position="93"/>
    </location>
</feature>
<feature type="transmembrane region" description="Helical" evidence="2">
    <location>
        <begin position="16"/>
        <end position="39"/>
    </location>
</feature>
<dbReference type="Proteomes" id="UP001597085">
    <property type="component" value="Unassembled WGS sequence"/>
</dbReference>
<dbReference type="InterPro" id="IPR043860">
    <property type="entry name" value="DUF5822"/>
</dbReference>
<evidence type="ECO:0000313" key="4">
    <source>
        <dbReference type="Proteomes" id="UP001597085"/>
    </source>
</evidence>
<comment type="caution">
    <text evidence="3">The sequence shown here is derived from an EMBL/GenBank/DDBJ whole genome shotgun (WGS) entry which is preliminary data.</text>
</comment>
<feature type="transmembrane region" description="Helical" evidence="2">
    <location>
        <begin position="51"/>
        <end position="71"/>
    </location>
</feature>
<name>A0ABD6CMV0_9EURY</name>
<reference evidence="3 4" key="1">
    <citation type="journal article" date="2019" name="Int. J. Syst. Evol. Microbiol.">
        <title>The Global Catalogue of Microorganisms (GCM) 10K type strain sequencing project: providing services to taxonomists for standard genome sequencing and annotation.</title>
        <authorList>
            <consortium name="The Broad Institute Genomics Platform"/>
            <consortium name="The Broad Institute Genome Sequencing Center for Infectious Disease"/>
            <person name="Wu L."/>
            <person name="Ma J."/>
        </authorList>
    </citation>
    <scope>NUCLEOTIDE SEQUENCE [LARGE SCALE GENOMIC DNA]</scope>
    <source>
        <strain evidence="3 4">CGMCC 1.12121</strain>
    </source>
</reference>
<proteinExistence type="predicted"/>
<dbReference type="EMBL" id="JBHUDK010000006">
    <property type="protein sequence ID" value="MFD1599031.1"/>
    <property type="molecule type" value="Genomic_DNA"/>
</dbReference>
<sequence length="93" mass="9901">MQPVETSDPDGVDYGWVMQTTFVLTIVVGAPVVTALSLRATLPTWGARVEFAIRVGAVVWVLVALGVYLYARRFDAGDGGSDPDKIDGGDESD</sequence>
<gene>
    <name evidence="3" type="ORF">ACFSBX_08695</name>
</gene>
<dbReference type="Pfam" id="PF19139">
    <property type="entry name" value="DUF5822"/>
    <property type="match status" value="1"/>
</dbReference>
<dbReference type="RefSeq" id="WP_256420556.1">
    <property type="nucleotide sequence ID" value="NZ_JANHDI010000002.1"/>
</dbReference>
<dbReference type="AlphaFoldDB" id="A0ABD6CMV0"/>
<keyword evidence="4" id="KW-1185">Reference proteome</keyword>
<evidence type="ECO:0000313" key="3">
    <source>
        <dbReference type="EMBL" id="MFD1599031.1"/>
    </source>
</evidence>
<keyword evidence="2" id="KW-0812">Transmembrane</keyword>
<keyword evidence="2" id="KW-0472">Membrane</keyword>
<organism evidence="3 4">
    <name type="scientific">Halobellus rarus</name>
    <dbReference type="NCBI Taxonomy" id="1126237"/>
    <lineage>
        <taxon>Archaea</taxon>
        <taxon>Methanobacteriati</taxon>
        <taxon>Methanobacteriota</taxon>
        <taxon>Stenosarchaea group</taxon>
        <taxon>Halobacteria</taxon>
        <taxon>Halobacteriales</taxon>
        <taxon>Haloferacaceae</taxon>
        <taxon>Halobellus</taxon>
    </lineage>
</organism>